<keyword evidence="1" id="KW-0805">Transcription regulation</keyword>
<dbReference type="Proteomes" id="UP000323856">
    <property type="component" value="Unassembled WGS sequence"/>
</dbReference>
<dbReference type="GO" id="GO:0003677">
    <property type="term" value="F:DNA binding"/>
    <property type="evidence" value="ECO:0007669"/>
    <property type="project" value="UniProtKB-KW"/>
</dbReference>
<comment type="caution">
    <text evidence="5">The sequence shown here is derived from an EMBL/GenBank/DDBJ whole genome shotgun (WGS) entry which is preliminary data.</text>
</comment>
<evidence type="ECO:0000256" key="1">
    <source>
        <dbReference type="ARBA" id="ARBA00023015"/>
    </source>
</evidence>
<dbReference type="SUPFAM" id="SSF46785">
    <property type="entry name" value="Winged helix' DNA-binding domain"/>
    <property type="match status" value="1"/>
</dbReference>
<sequence>MPETEHGRIGADAVAASEDSMPDWIDVFALCADATRMKILIAMHAAPDSSVSQLAAATSLGANTVTQALATLYKAGVVDVRADGRYRRWILTHPDVHRLLHQMQAPHSALHPEHHEP</sequence>
<dbReference type="PROSITE" id="PS50987">
    <property type="entry name" value="HTH_ARSR_2"/>
    <property type="match status" value="1"/>
</dbReference>
<accession>A0A5B0E4P8</accession>
<dbReference type="AlphaFoldDB" id="A0A5B0E4P8"/>
<dbReference type="SMART" id="SM00418">
    <property type="entry name" value="HTH_ARSR"/>
    <property type="match status" value="1"/>
</dbReference>
<dbReference type="OrthoDB" id="21342at2"/>
<evidence type="ECO:0000313" key="6">
    <source>
        <dbReference type="Proteomes" id="UP000323856"/>
    </source>
</evidence>
<name>A0A5B0E4P8_9MICC</name>
<dbReference type="InterPro" id="IPR036388">
    <property type="entry name" value="WH-like_DNA-bd_sf"/>
</dbReference>
<keyword evidence="3" id="KW-0804">Transcription</keyword>
<dbReference type="CDD" id="cd00090">
    <property type="entry name" value="HTH_ARSR"/>
    <property type="match status" value="1"/>
</dbReference>
<dbReference type="GO" id="GO:0003700">
    <property type="term" value="F:DNA-binding transcription factor activity"/>
    <property type="evidence" value="ECO:0007669"/>
    <property type="project" value="InterPro"/>
</dbReference>
<dbReference type="InterPro" id="IPR001845">
    <property type="entry name" value="HTH_ArsR_DNA-bd_dom"/>
</dbReference>
<feature type="domain" description="HTH arsR-type" evidence="4">
    <location>
        <begin position="16"/>
        <end position="111"/>
    </location>
</feature>
<evidence type="ECO:0000256" key="3">
    <source>
        <dbReference type="ARBA" id="ARBA00023163"/>
    </source>
</evidence>
<dbReference type="EMBL" id="VOBL01000035">
    <property type="protein sequence ID" value="KAA0973155.1"/>
    <property type="molecule type" value="Genomic_DNA"/>
</dbReference>
<dbReference type="Pfam" id="PF13412">
    <property type="entry name" value="HTH_24"/>
    <property type="match status" value="1"/>
</dbReference>
<keyword evidence="2" id="KW-0238">DNA-binding</keyword>
<gene>
    <name evidence="5" type="ORF">FQ154_19605</name>
</gene>
<reference evidence="5 6" key="1">
    <citation type="submission" date="2019-07" db="EMBL/GenBank/DDBJ databases">
        <title>Analysis of the biochemical properties, biological activity and biotechnological potential of siderophores and biosurfactants produced by Antarctic psychrotolerant bacteria.</title>
        <authorList>
            <person name="Styczynski M."/>
            <person name="Krucon T."/>
            <person name="Decewicz P."/>
            <person name="Dziewit L."/>
        </authorList>
    </citation>
    <scope>NUCLEOTIDE SEQUENCE [LARGE SCALE GENOMIC DNA]</scope>
    <source>
        <strain evidence="5 6">ANT_H27</strain>
    </source>
</reference>
<protein>
    <submittedName>
        <fullName evidence="5">Helix-turn-helix transcriptional regulator</fullName>
    </submittedName>
</protein>
<dbReference type="Gene3D" id="1.10.10.10">
    <property type="entry name" value="Winged helix-like DNA-binding domain superfamily/Winged helix DNA-binding domain"/>
    <property type="match status" value="1"/>
</dbReference>
<dbReference type="InterPro" id="IPR036390">
    <property type="entry name" value="WH_DNA-bd_sf"/>
</dbReference>
<proteinExistence type="predicted"/>
<dbReference type="RefSeq" id="WP_007272906.1">
    <property type="nucleotide sequence ID" value="NZ_JBITUG010000003.1"/>
</dbReference>
<dbReference type="InterPro" id="IPR051081">
    <property type="entry name" value="HTH_MetalResp_TranReg"/>
</dbReference>
<organism evidence="5 6">
    <name type="scientific">Paeniglutamicibacter gangotriensis</name>
    <dbReference type="NCBI Taxonomy" id="254787"/>
    <lineage>
        <taxon>Bacteria</taxon>
        <taxon>Bacillati</taxon>
        <taxon>Actinomycetota</taxon>
        <taxon>Actinomycetes</taxon>
        <taxon>Micrococcales</taxon>
        <taxon>Micrococcaceae</taxon>
        <taxon>Paeniglutamicibacter</taxon>
    </lineage>
</organism>
<evidence type="ECO:0000256" key="2">
    <source>
        <dbReference type="ARBA" id="ARBA00023125"/>
    </source>
</evidence>
<evidence type="ECO:0000313" key="5">
    <source>
        <dbReference type="EMBL" id="KAA0973155.1"/>
    </source>
</evidence>
<dbReference type="PANTHER" id="PTHR33154">
    <property type="entry name" value="TRANSCRIPTIONAL REGULATOR, ARSR FAMILY"/>
    <property type="match status" value="1"/>
</dbReference>
<dbReference type="InterPro" id="IPR011991">
    <property type="entry name" value="ArsR-like_HTH"/>
</dbReference>
<evidence type="ECO:0000259" key="4">
    <source>
        <dbReference type="PROSITE" id="PS50987"/>
    </source>
</evidence>
<dbReference type="PANTHER" id="PTHR33154:SF33">
    <property type="entry name" value="TRANSCRIPTIONAL REPRESSOR SDPR"/>
    <property type="match status" value="1"/>
</dbReference>